<dbReference type="PRINTS" id="PR00260">
    <property type="entry name" value="CHEMTRNSDUCR"/>
</dbReference>
<dbReference type="GO" id="GO:0007165">
    <property type="term" value="P:signal transduction"/>
    <property type="evidence" value="ECO:0007669"/>
    <property type="project" value="UniProtKB-KW"/>
</dbReference>
<dbReference type="CDD" id="cd19411">
    <property type="entry name" value="MCP2201-like_sensor"/>
    <property type="match status" value="1"/>
</dbReference>
<evidence type="ECO:0000259" key="6">
    <source>
        <dbReference type="PROSITE" id="PS50885"/>
    </source>
</evidence>
<dbReference type="PROSITE" id="PS50111">
    <property type="entry name" value="CHEMOTAXIS_TRANSDUC_2"/>
    <property type="match status" value="1"/>
</dbReference>
<dbReference type="GO" id="GO:0016020">
    <property type="term" value="C:membrane"/>
    <property type="evidence" value="ECO:0007669"/>
    <property type="project" value="InterPro"/>
</dbReference>
<keyword evidence="4" id="KW-0472">Membrane</keyword>
<evidence type="ECO:0000313" key="7">
    <source>
        <dbReference type="EMBL" id="SEP20009.1"/>
    </source>
</evidence>
<keyword evidence="1 3" id="KW-0807">Transducer</keyword>
<dbReference type="Pfam" id="PF00672">
    <property type="entry name" value="HAMP"/>
    <property type="match status" value="1"/>
</dbReference>
<feature type="transmembrane region" description="Helical" evidence="4">
    <location>
        <begin position="13"/>
        <end position="35"/>
    </location>
</feature>
<dbReference type="Gene3D" id="1.10.287.950">
    <property type="entry name" value="Methyl-accepting chemotaxis protein"/>
    <property type="match status" value="1"/>
</dbReference>
<dbReference type="EMBL" id="FODY01000013">
    <property type="protein sequence ID" value="SEP20009.1"/>
    <property type="molecule type" value="Genomic_DNA"/>
</dbReference>
<dbReference type="GO" id="GO:0004888">
    <property type="term" value="F:transmembrane signaling receptor activity"/>
    <property type="evidence" value="ECO:0007669"/>
    <property type="project" value="InterPro"/>
</dbReference>
<evidence type="ECO:0000256" key="1">
    <source>
        <dbReference type="ARBA" id="ARBA00023224"/>
    </source>
</evidence>
<keyword evidence="8" id="KW-1185">Reference proteome</keyword>
<comment type="similarity">
    <text evidence="2">Belongs to the methyl-accepting chemotaxis (MCP) protein family.</text>
</comment>
<dbReference type="SUPFAM" id="SSF58104">
    <property type="entry name" value="Methyl-accepting chemotaxis protein (MCP) signaling domain"/>
    <property type="match status" value="1"/>
</dbReference>
<feature type="domain" description="HAMP" evidence="6">
    <location>
        <begin position="213"/>
        <end position="266"/>
    </location>
</feature>
<dbReference type="PROSITE" id="PS50885">
    <property type="entry name" value="HAMP"/>
    <property type="match status" value="1"/>
</dbReference>
<dbReference type="InterPro" id="IPR003660">
    <property type="entry name" value="HAMP_dom"/>
</dbReference>
<dbReference type="AlphaFoldDB" id="A0A1H8VX80"/>
<dbReference type="OrthoDB" id="1790929at2"/>
<dbReference type="CDD" id="cd11386">
    <property type="entry name" value="MCP_signal"/>
    <property type="match status" value="1"/>
</dbReference>
<dbReference type="Pfam" id="PF12729">
    <property type="entry name" value="4HB_MCP_1"/>
    <property type="match status" value="1"/>
</dbReference>
<dbReference type="PANTHER" id="PTHR32089:SF112">
    <property type="entry name" value="LYSOZYME-LIKE PROTEIN-RELATED"/>
    <property type="match status" value="1"/>
</dbReference>
<organism evidence="7 8">
    <name type="scientific">Propionispora vibrioides</name>
    <dbReference type="NCBI Taxonomy" id="112903"/>
    <lineage>
        <taxon>Bacteria</taxon>
        <taxon>Bacillati</taxon>
        <taxon>Bacillota</taxon>
        <taxon>Negativicutes</taxon>
        <taxon>Selenomonadales</taxon>
        <taxon>Sporomusaceae</taxon>
        <taxon>Propionispora</taxon>
    </lineage>
</organism>
<reference evidence="7 8" key="1">
    <citation type="submission" date="2016-10" db="EMBL/GenBank/DDBJ databases">
        <authorList>
            <person name="de Groot N.N."/>
        </authorList>
    </citation>
    <scope>NUCLEOTIDE SEQUENCE [LARGE SCALE GENOMIC DNA]</scope>
    <source>
        <strain evidence="7 8">DSM 13305</strain>
    </source>
</reference>
<dbReference type="STRING" id="112903.SAMN04490178_11322"/>
<protein>
    <submittedName>
        <fullName evidence="7">Methyl-accepting chemotaxis sensory transducer</fullName>
    </submittedName>
</protein>
<keyword evidence="4" id="KW-1133">Transmembrane helix</keyword>
<dbReference type="RefSeq" id="WP_091747346.1">
    <property type="nucleotide sequence ID" value="NZ_FODY01000013.1"/>
</dbReference>
<evidence type="ECO:0000256" key="3">
    <source>
        <dbReference type="PROSITE-ProRule" id="PRU00284"/>
    </source>
</evidence>
<feature type="transmembrane region" description="Helical" evidence="4">
    <location>
        <begin position="189"/>
        <end position="211"/>
    </location>
</feature>
<gene>
    <name evidence="7" type="ORF">SAMN04490178_11322</name>
</gene>
<dbReference type="PANTHER" id="PTHR32089">
    <property type="entry name" value="METHYL-ACCEPTING CHEMOTAXIS PROTEIN MCPB"/>
    <property type="match status" value="1"/>
</dbReference>
<evidence type="ECO:0000313" key="8">
    <source>
        <dbReference type="Proteomes" id="UP000198847"/>
    </source>
</evidence>
<dbReference type="InterPro" id="IPR004089">
    <property type="entry name" value="MCPsignal_dom"/>
</dbReference>
<accession>A0A1H8VX80</accession>
<dbReference type="GO" id="GO:0006935">
    <property type="term" value="P:chemotaxis"/>
    <property type="evidence" value="ECO:0007669"/>
    <property type="project" value="InterPro"/>
</dbReference>
<dbReference type="Proteomes" id="UP000198847">
    <property type="component" value="Unassembled WGS sequence"/>
</dbReference>
<name>A0A1H8VX80_9FIRM</name>
<dbReference type="InterPro" id="IPR047347">
    <property type="entry name" value="YvaQ-like_sensor"/>
</dbReference>
<evidence type="ECO:0000256" key="4">
    <source>
        <dbReference type="SAM" id="Phobius"/>
    </source>
</evidence>
<proteinExistence type="inferred from homology"/>
<keyword evidence="4" id="KW-0812">Transmembrane</keyword>
<dbReference type="SMART" id="SM00283">
    <property type="entry name" value="MA"/>
    <property type="match status" value="1"/>
</dbReference>
<evidence type="ECO:0000259" key="5">
    <source>
        <dbReference type="PROSITE" id="PS50111"/>
    </source>
</evidence>
<dbReference type="InterPro" id="IPR004090">
    <property type="entry name" value="Chemotax_Me-accpt_rcpt"/>
</dbReference>
<dbReference type="InterPro" id="IPR024478">
    <property type="entry name" value="HlyB_4HB_MCP"/>
</dbReference>
<feature type="domain" description="Methyl-accepting transducer" evidence="5">
    <location>
        <begin position="285"/>
        <end position="521"/>
    </location>
</feature>
<sequence length="571" mass="61418">MHFLDNMKVVFKLSILIVIAFLSLGIISFTGFYYLGHANTAMTTLYKDRLLPVQTINDTRTITRKVNSAILELMITTNEQRNQELKATISEGAAAADTNMKSLVSMQMDEKAQSILNQIQAAQDKYRQARAGVIELAAQNKNAEAYALYIDKVDPLATDFMDKLRGLSEYYADLSERSDKENQADFEKAVLIVSAVILTVVLLLGFSGLYITKSITGPLSFMVGLCRDFAAGDFRDKGSKINRRDEIGQLVTALEHTRSSLQVLLKQVGQSVEQVASSSEELSAGAEQSSQAANQVASSMAEVAKGMDNQMSAANDTSAVVQQMSASIQQVAANVHEVSNHSDQASEKASHGKESIDKAVKQMFHIENTVTTLAGVVTKLGERSQEIGQIVDTISGIAGQTNLLALNAAIEAARAGEQGRGFAVVAEEVRKLAEQSQEAAKQIATLIGEIQGDTNMAVDAMKEGTREVKLGTEIVDASGQAFQEIVTVITLVSEQIKEITAAIEQMAVGSQQVAESAKQIDALSRSASGETQSVSAATEEQLATMEEVASSSQALAKLAMNLQSEINKFQI</sequence>
<evidence type="ECO:0000256" key="2">
    <source>
        <dbReference type="ARBA" id="ARBA00029447"/>
    </source>
</evidence>
<dbReference type="Pfam" id="PF00015">
    <property type="entry name" value="MCPsignal"/>
    <property type="match status" value="1"/>
</dbReference>